<dbReference type="InterPro" id="IPR012349">
    <property type="entry name" value="Split_barrel_FMN-bd"/>
</dbReference>
<feature type="domain" description="Flavin reductase like" evidence="14">
    <location>
        <begin position="15"/>
        <end position="162"/>
    </location>
</feature>
<dbReference type="NCBIfam" id="TIGR02296">
    <property type="entry name" value="HpaC"/>
    <property type="match status" value="1"/>
</dbReference>
<keyword evidence="7" id="KW-0560">Oxidoreductase</keyword>
<keyword evidence="8" id="KW-0520">NAD</keyword>
<evidence type="ECO:0000256" key="6">
    <source>
        <dbReference type="ARBA" id="ARBA00022797"/>
    </source>
</evidence>
<accession>A0A0G4Q6Q7</accession>
<dbReference type="SMART" id="SM00903">
    <property type="entry name" value="Flavin_Reduct"/>
    <property type="match status" value="1"/>
</dbReference>
<evidence type="ECO:0000313" key="15">
    <source>
        <dbReference type="EMBL" id="CRL61525.1"/>
    </source>
</evidence>
<proteinExistence type="inferred from homology"/>
<dbReference type="EC" id="1.5.1.36" evidence="3"/>
<dbReference type="GO" id="GO:0051287">
    <property type="term" value="F:NAD binding"/>
    <property type="evidence" value="ECO:0007669"/>
    <property type="project" value="InterPro"/>
</dbReference>
<evidence type="ECO:0000256" key="11">
    <source>
        <dbReference type="ARBA" id="ARBA00032609"/>
    </source>
</evidence>
<evidence type="ECO:0000256" key="4">
    <source>
        <dbReference type="ARBA" id="ARBA00015398"/>
    </source>
</evidence>
<evidence type="ECO:0000256" key="8">
    <source>
        <dbReference type="ARBA" id="ARBA00023027"/>
    </source>
</evidence>
<dbReference type="InterPro" id="IPR002563">
    <property type="entry name" value="Flavin_Rdtase-like_dom"/>
</dbReference>
<evidence type="ECO:0000256" key="10">
    <source>
        <dbReference type="ARBA" id="ARBA00031872"/>
    </source>
</evidence>
<protein>
    <recommendedName>
        <fullName evidence="4">4-hydroxyphenylacetate 3-monooxygenase reductase component</fullName>
        <ecNumber evidence="3">1.5.1.36</ecNumber>
    </recommendedName>
    <alternativeName>
        <fullName evidence="11">4-HPA 3-monooxygenase small component</fullName>
    </alternativeName>
    <alternativeName>
        <fullName evidence="10">Flavin:NADH reductase</fullName>
    </alternativeName>
</protein>
<comment type="subunit">
    <text evidence="12">Homodimer. 4-HPA 3-monooxygenase consists of a reductase component HpaC and an oxygenase component HpaB.</text>
</comment>
<reference evidence="16" key="1">
    <citation type="submission" date="2015-06" db="EMBL/GenBank/DDBJ databases">
        <authorList>
            <person name="Urmite Genomes"/>
        </authorList>
    </citation>
    <scope>NUCLEOTIDE SEQUENCE [LARGE SCALE GENOMIC DNA]</scope>
    <source>
        <strain evidence="16">CSUR P1867</strain>
    </source>
</reference>
<dbReference type="PANTHER" id="PTHR30466">
    <property type="entry name" value="FLAVIN REDUCTASE"/>
    <property type="match status" value="1"/>
</dbReference>
<keyword evidence="15" id="KW-0503">Monooxygenase</keyword>
<comment type="catalytic activity">
    <reaction evidence="13">
        <text>a reduced flavin + NAD(+) = an oxidized flavin + NADH + 2 H(+)</text>
        <dbReference type="Rhea" id="RHEA:31303"/>
        <dbReference type="ChEBI" id="CHEBI:15378"/>
        <dbReference type="ChEBI" id="CHEBI:57540"/>
        <dbReference type="ChEBI" id="CHEBI:57945"/>
        <dbReference type="ChEBI" id="CHEBI:60531"/>
        <dbReference type="ChEBI" id="CHEBI:62787"/>
        <dbReference type="EC" id="1.5.1.36"/>
    </reaction>
</comment>
<keyword evidence="5" id="KW-0285">Flavoprotein</keyword>
<dbReference type="InterPro" id="IPR011982">
    <property type="entry name" value="HPA_mOase_red"/>
</dbReference>
<dbReference type="Pfam" id="PF01613">
    <property type="entry name" value="Flavin_Reduct"/>
    <property type="match status" value="1"/>
</dbReference>
<dbReference type="InterPro" id="IPR050268">
    <property type="entry name" value="NADH-dep_flavin_reductase"/>
</dbReference>
<sequence>MSEEKQANPLFRDAMASLGAAVNIVATNGDAGCCGLTATAVCSVTDNPPTVMVCINSKSQMNSIFQENGKLSINILNHEQEEMACHFAGMTGLAMADRFTQPGWQNGQLQQPVLTNALACLEGDIHDVRQIGTHFVYMTEIKTISVREDGDGLIYFKRRFHSVKNKQVPIPA</sequence>
<dbReference type="AlphaFoldDB" id="A0A0G4Q6Q7"/>
<evidence type="ECO:0000256" key="2">
    <source>
        <dbReference type="ARBA" id="ARBA00006032"/>
    </source>
</evidence>
<dbReference type="GO" id="GO:0042602">
    <property type="term" value="F:riboflavin reductase (NADPH) activity"/>
    <property type="evidence" value="ECO:0007669"/>
    <property type="project" value="TreeGrafter"/>
</dbReference>
<dbReference type="GO" id="GO:0016651">
    <property type="term" value="F:oxidoreductase activity, acting on NAD(P)H"/>
    <property type="evidence" value="ECO:0007669"/>
    <property type="project" value="InterPro"/>
</dbReference>
<dbReference type="UniPathway" id="UPA00208">
    <property type="reaction ID" value="UER00416"/>
</dbReference>
<evidence type="ECO:0000256" key="9">
    <source>
        <dbReference type="ARBA" id="ARBA00025117"/>
    </source>
</evidence>
<dbReference type="GO" id="GO:0006208">
    <property type="term" value="P:pyrimidine nucleobase catabolic process"/>
    <property type="evidence" value="ECO:0007669"/>
    <property type="project" value="TreeGrafter"/>
</dbReference>
<dbReference type="Proteomes" id="UP000183920">
    <property type="component" value="Unassembled WGS sequence"/>
</dbReference>
<evidence type="ECO:0000313" key="16">
    <source>
        <dbReference type="Proteomes" id="UP000183920"/>
    </source>
</evidence>
<dbReference type="Gene3D" id="2.30.110.10">
    <property type="entry name" value="Electron Transport, Fmn-binding Protein, Chain A"/>
    <property type="match status" value="1"/>
</dbReference>
<evidence type="ECO:0000259" key="14">
    <source>
        <dbReference type="SMART" id="SM00903"/>
    </source>
</evidence>
<dbReference type="PANTHER" id="PTHR30466:SF1">
    <property type="entry name" value="FMN REDUCTASE (NADH) RUTF"/>
    <property type="match status" value="1"/>
</dbReference>
<gene>
    <name evidence="15" type="primary">hpaC</name>
    <name evidence="15" type="ORF">BN1804_01513</name>
</gene>
<dbReference type="SUPFAM" id="SSF50475">
    <property type="entry name" value="FMN-binding split barrel"/>
    <property type="match status" value="1"/>
</dbReference>
<dbReference type="GO" id="GO:0004497">
    <property type="term" value="F:monooxygenase activity"/>
    <property type="evidence" value="ECO:0007669"/>
    <property type="project" value="UniProtKB-KW"/>
</dbReference>
<evidence type="ECO:0000256" key="13">
    <source>
        <dbReference type="ARBA" id="ARBA00049313"/>
    </source>
</evidence>
<keyword evidence="6" id="KW-0058">Aromatic hydrocarbons catabolism</keyword>
<evidence type="ECO:0000256" key="7">
    <source>
        <dbReference type="ARBA" id="ARBA00023002"/>
    </source>
</evidence>
<evidence type="ECO:0000256" key="5">
    <source>
        <dbReference type="ARBA" id="ARBA00022630"/>
    </source>
</evidence>
<dbReference type="GO" id="GO:0036382">
    <property type="term" value="F:flavin reductase (NADH) activity"/>
    <property type="evidence" value="ECO:0007669"/>
    <property type="project" value="UniProtKB-EC"/>
</dbReference>
<dbReference type="GO" id="GO:0010181">
    <property type="term" value="F:FMN binding"/>
    <property type="evidence" value="ECO:0007669"/>
    <property type="project" value="InterPro"/>
</dbReference>
<organism evidence="15 16">
    <name type="scientific">Proteus penneri</name>
    <dbReference type="NCBI Taxonomy" id="102862"/>
    <lineage>
        <taxon>Bacteria</taxon>
        <taxon>Pseudomonadati</taxon>
        <taxon>Pseudomonadota</taxon>
        <taxon>Gammaproteobacteria</taxon>
        <taxon>Enterobacterales</taxon>
        <taxon>Morganellaceae</taxon>
        <taxon>Proteus</taxon>
    </lineage>
</organism>
<comment type="similarity">
    <text evidence="2">Belongs to the non-flavoprotein flavin reductase family. HpaC subfamily.</text>
</comment>
<comment type="pathway">
    <text evidence="1">Aromatic compound metabolism; 4-hydroxyphenylacetate degradation; pyruvate and succinate semialdehyde from 4-hydroxyphenylacetate: step 1/7.</text>
</comment>
<dbReference type="GO" id="GO:0042537">
    <property type="term" value="P:benzene-containing compound metabolic process"/>
    <property type="evidence" value="ECO:0007669"/>
    <property type="project" value="InterPro"/>
</dbReference>
<evidence type="ECO:0000256" key="3">
    <source>
        <dbReference type="ARBA" id="ARBA00013272"/>
    </source>
</evidence>
<evidence type="ECO:0000256" key="1">
    <source>
        <dbReference type="ARBA" id="ARBA00005112"/>
    </source>
</evidence>
<dbReference type="EMBL" id="CVRY01000003">
    <property type="protein sequence ID" value="CRL61525.1"/>
    <property type="molecule type" value="Genomic_DNA"/>
</dbReference>
<evidence type="ECO:0000256" key="12">
    <source>
        <dbReference type="ARBA" id="ARBA00046878"/>
    </source>
</evidence>
<name>A0A0G4Q6Q7_9GAMM</name>
<comment type="function">
    <text evidence="9">Catalyzes the reduction of free flavins (FMN, FAD and riboflavin) by NADH. Subsequently, the reduced flavins diffuse to the large HpaB component or to other electron acceptors such as cytochrome c and Fe(3+) ion.</text>
</comment>
<dbReference type="RefSeq" id="WP_072063575.1">
    <property type="nucleotide sequence ID" value="NZ_CAXOSF010000061.1"/>
</dbReference>